<dbReference type="PROSITE" id="PS51373">
    <property type="entry name" value="HIPIP"/>
    <property type="match status" value="1"/>
</dbReference>
<dbReference type="Proteomes" id="UP000035489">
    <property type="component" value="Unassembled WGS sequence"/>
</dbReference>
<proteinExistence type="predicted"/>
<dbReference type="InterPro" id="IPR000170">
    <property type="entry name" value="High_potential_FeS_prot"/>
</dbReference>
<dbReference type="SUPFAM" id="SSF57652">
    <property type="entry name" value="HIPIP (high potential iron protein)"/>
    <property type="match status" value="1"/>
</dbReference>
<name>A0A0H1R3A6_9HYPH</name>
<keyword evidence="1" id="KW-0813">Transport</keyword>
<sequence>MVARGLPRNVPKAVARYQDRPNRGQRCGRCMHFIEPGGCEIVTGRISPQGWCRYFEAMA</sequence>
<dbReference type="GO" id="GO:0019646">
    <property type="term" value="P:aerobic electron transport chain"/>
    <property type="evidence" value="ECO:0007669"/>
    <property type="project" value="InterPro"/>
</dbReference>
<comment type="caution">
    <text evidence="8">The sequence shown here is derived from an EMBL/GenBank/DDBJ whole genome shotgun (WGS) entry which is preliminary data.</text>
</comment>
<evidence type="ECO:0000256" key="1">
    <source>
        <dbReference type="ARBA" id="ARBA00022448"/>
    </source>
</evidence>
<keyword evidence="5" id="KW-0408">Iron</keyword>
<dbReference type="PATRIC" id="fig|1225564.3.peg.757"/>
<accession>A0A0H1R3A6</accession>
<dbReference type="GO" id="GO:0009055">
    <property type="term" value="F:electron transfer activity"/>
    <property type="evidence" value="ECO:0007669"/>
    <property type="project" value="InterPro"/>
</dbReference>
<keyword evidence="3" id="KW-0479">Metal-binding</keyword>
<reference evidence="8 9" key="1">
    <citation type="submission" date="2015-05" db="EMBL/GenBank/DDBJ databases">
        <title>Draft genome sequence of Microvirga vignae strain BR3299, a novel nitrogen fixing bacteria isolated from Brazil semi-aired region.</title>
        <authorList>
            <person name="Zilli J.E."/>
            <person name="Passos S.R."/>
            <person name="Leite J."/>
            <person name="Baldani J.I."/>
            <person name="Xavier G.R."/>
            <person name="Rumjaneck N.G."/>
            <person name="Simoes-Araujo J.L."/>
        </authorList>
    </citation>
    <scope>NUCLEOTIDE SEQUENCE [LARGE SCALE GENOMIC DNA]</scope>
    <source>
        <strain evidence="8 9">BR3299</strain>
    </source>
</reference>
<keyword evidence="9" id="KW-1185">Reference proteome</keyword>
<gene>
    <name evidence="8" type="ORF">AA309_30035</name>
</gene>
<evidence type="ECO:0000313" key="8">
    <source>
        <dbReference type="EMBL" id="KLK89695.1"/>
    </source>
</evidence>
<dbReference type="Gene3D" id="4.10.490.10">
    <property type="entry name" value="High potential iron-sulphur protein"/>
    <property type="match status" value="1"/>
</dbReference>
<evidence type="ECO:0000256" key="3">
    <source>
        <dbReference type="ARBA" id="ARBA00022723"/>
    </source>
</evidence>
<feature type="domain" description="High potential iron-sulfur proteins family profile" evidence="7">
    <location>
        <begin position="1"/>
        <end position="59"/>
    </location>
</feature>
<evidence type="ECO:0000313" key="9">
    <source>
        <dbReference type="Proteomes" id="UP000035489"/>
    </source>
</evidence>
<evidence type="ECO:0000259" key="7">
    <source>
        <dbReference type="PROSITE" id="PS51373"/>
    </source>
</evidence>
<organism evidence="8 9">
    <name type="scientific">Microvirga vignae</name>
    <dbReference type="NCBI Taxonomy" id="1225564"/>
    <lineage>
        <taxon>Bacteria</taxon>
        <taxon>Pseudomonadati</taxon>
        <taxon>Pseudomonadota</taxon>
        <taxon>Alphaproteobacteria</taxon>
        <taxon>Hyphomicrobiales</taxon>
        <taxon>Methylobacteriaceae</taxon>
        <taxon>Microvirga</taxon>
    </lineage>
</organism>
<evidence type="ECO:0000256" key="5">
    <source>
        <dbReference type="ARBA" id="ARBA00023004"/>
    </source>
</evidence>
<dbReference type="AlphaFoldDB" id="A0A0H1R3A6"/>
<protein>
    <recommendedName>
        <fullName evidence="7">High potential iron-sulfur proteins family profile domain-containing protein</fullName>
    </recommendedName>
</protein>
<keyword evidence="2" id="KW-0004">4Fe-4S</keyword>
<keyword evidence="4" id="KW-0249">Electron transport</keyword>
<dbReference type="GO" id="GO:0051539">
    <property type="term" value="F:4 iron, 4 sulfur cluster binding"/>
    <property type="evidence" value="ECO:0007669"/>
    <property type="project" value="UniProtKB-KW"/>
</dbReference>
<evidence type="ECO:0000256" key="4">
    <source>
        <dbReference type="ARBA" id="ARBA00022982"/>
    </source>
</evidence>
<dbReference type="GO" id="GO:0046872">
    <property type="term" value="F:metal ion binding"/>
    <property type="evidence" value="ECO:0007669"/>
    <property type="project" value="UniProtKB-KW"/>
</dbReference>
<evidence type="ECO:0000256" key="2">
    <source>
        <dbReference type="ARBA" id="ARBA00022485"/>
    </source>
</evidence>
<dbReference type="InterPro" id="IPR036369">
    <property type="entry name" value="HIPIP_sf"/>
</dbReference>
<dbReference type="EMBL" id="LCYG01000128">
    <property type="protein sequence ID" value="KLK89695.1"/>
    <property type="molecule type" value="Genomic_DNA"/>
</dbReference>
<keyword evidence="6" id="KW-0411">Iron-sulfur</keyword>
<evidence type="ECO:0000256" key="6">
    <source>
        <dbReference type="ARBA" id="ARBA00023014"/>
    </source>
</evidence>